<evidence type="ECO:0000256" key="1">
    <source>
        <dbReference type="ARBA" id="ARBA00001933"/>
    </source>
</evidence>
<dbReference type="AlphaFoldDB" id="A0A0P9GJ67"/>
<dbReference type="InterPro" id="IPR015421">
    <property type="entry name" value="PyrdxlP-dep_Trfase_major"/>
</dbReference>
<evidence type="ECO:0000256" key="11">
    <source>
        <dbReference type="RuleBase" id="RU004504"/>
    </source>
</evidence>
<feature type="domain" description="Aminotransferase class V" evidence="12">
    <location>
        <begin position="23"/>
        <end position="390"/>
    </location>
</feature>
<evidence type="ECO:0000256" key="10">
    <source>
        <dbReference type="ARBA" id="ARBA00050776"/>
    </source>
</evidence>
<dbReference type="PANTHER" id="PTHR11601:SF34">
    <property type="entry name" value="CYSTEINE DESULFURASE"/>
    <property type="match status" value="1"/>
</dbReference>
<dbReference type="PATRIC" id="fig|199198.5.peg.1872"/>
<dbReference type="FunFam" id="3.40.640.10:FF:000003">
    <property type="entry name" value="Cysteine desulfurase IscS"/>
    <property type="match status" value="1"/>
</dbReference>
<dbReference type="Gene3D" id="3.40.640.10">
    <property type="entry name" value="Type I PLP-dependent aspartate aminotransferase-like (Major domain)"/>
    <property type="match status" value="1"/>
</dbReference>
<keyword evidence="13" id="KW-0032">Aminotransferase</keyword>
<dbReference type="InterPro" id="IPR000192">
    <property type="entry name" value="Aminotrans_V_dom"/>
</dbReference>
<dbReference type="Proteomes" id="UP000050297">
    <property type="component" value="Unassembled WGS sequence"/>
</dbReference>
<evidence type="ECO:0000256" key="5">
    <source>
        <dbReference type="ARBA" id="ARBA00022714"/>
    </source>
</evidence>
<comment type="catalytic activity">
    <reaction evidence="10">
        <text>(sulfur carrier)-H + L-cysteine = (sulfur carrier)-SH + L-alanine</text>
        <dbReference type="Rhea" id="RHEA:43892"/>
        <dbReference type="Rhea" id="RHEA-COMP:14737"/>
        <dbReference type="Rhea" id="RHEA-COMP:14739"/>
        <dbReference type="ChEBI" id="CHEBI:29917"/>
        <dbReference type="ChEBI" id="CHEBI:35235"/>
        <dbReference type="ChEBI" id="CHEBI:57972"/>
        <dbReference type="ChEBI" id="CHEBI:64428"/>
        <dbReference type="EC" id="2.8.1.7"/>
    </reaction>
</comment>
<gene>
    <name evidence="13" type="ORF">ALO91_100302</name>
</gene>
<dbReference type="EC" id="2.8.1.7" evidence="3"/>
<reference evidence="13 14" key="1">
    <citation type="submission" date="2015-09" db="EMBL/GenBank/DDBJ databases">
        <title>Genome announcement of multiple Pseudomonas syringae strains.</title>
        <authorList>
            <person name="Thakur S."/>
            <person name="Wang P.W."/>
            <person name="Gong Y."/>
            <person name="Weir B.S."/>
            <person name="Guttman D.S."/>
        </authorList>
    </citation>
    <scope>NUCLEOTIDE SEQUENCE [LARGE SCALE GENOMIC DNA]</scope>
    <source>
        <strain evidence="13 14">ICMP2802</strain>
    </source>
</reference>
<keyword evidence="9" id="KW-0411">Iron-sulfur</keyword>
<comment type="cofactor">
    <cofactor evidence="1 11">
        <name>pyridoxal 5'-phosphate</name>
        <dbReference type="ChEBI" id="CHEBI:597326"/>
    </cofactor>
</comment>
<dbReference type="InterPro" id="IPR020578">
    <property type="entry name" value="Aminotrans_V_PyrdxlP_BS"/>
</dbReference>
<keyword evidence="6" id="KW-0479">Metal-binding</keyword>
<dbReference type="GO" id="GO:0031071">
    <property type="term" value="F:cysteine desulfurase activity"/>
    <property type="evidence" value="ECO:0007669"/>
    <property type="project" value="UniProtKB-EC"/>
</dbReference>
<dbReference type="GO" id="GO:0051537">
    <property type="term" value="F:2 iron, 2 sulfur cluster binding"/>
    <property type="evidence" value="ECO:0007669"/>
    <property type="project" value="UniProtKB-KW"/>
</dbReference>
<evidence type="ECO:0000313" key="14">
    <source>
        <dbReference type="Proteomes" id="UP000050297"/>
    </source>
</evidence>
<comment type="caution">
    <text evidence="13">The sequence shown here is derived from an EMBL/GenBank/DDBJ whole genome shotgun (WGS) entry which is preliminary data.</text>
</comment>
<evidence type="ECO:0000256" key="6">
    <source>
        <dbReference type="ARBA" id="ARBA00022723"/>
    </source>
</evidence>
<dbReference type="InterPro" id="IPR015424">
    <property type="entry name" value="PyrdxlP-dep_Trfase"/>
</dbReference>
<organism evidence="13 14">
    <name type="scientific">Pseudomonas syringae pv. aceris</name>
    <dbReference type="NCBI Taxonomy" id="199198"/>
    <lineage>
        <taxon>Bacteria</taxon>
        <taxon>Pseudomonadati</taxon>
        <taxon>Pseudomonadota</taxon>
        <taxon>Gammaproteobacteria</taxon>
        <taxon>Pseudomonadales</taxon>
        <taxon>Pseudomonadaceae</taxon>
        <taxon>Pseudomonas</taxon>
        <taxon>Pseudomonas syringae</taxon>
    </lineage>
</organism>
<evidence type="ECO:0000256" key="4">
    <source>
        <dbReference type="ARBA" id="ARBA00022679"/>
    </source>
</evidence>
<keyword evidence="5" id="KW-0001">2Fe-2S</keyword>
<proteinExistence type="inferred from homology"/>
<evidence type="ECO:0000259" key="12">
    <source>
        <dbReference type="Pfam" id="PF00266"/>
    </source>
</evidence>
<sequence>MISCMILFMVCERGTRMNEPVLYFDYAATTPVDERVISVMVDCLGASGNFGNPASSSHSFGQKARLAVELAREQVAHLVGAQASQIIWTSGATESSNLALKGVAQERAKRQAAAGGRPGHIITSLIEHKATLDTARQLEEQGVDVTWLAPDSEGLISADAVSAALRDDTFLVSLMLVNNELGTVNDIAEIGRRVRGHGALLHVDAAQGAGKLPIDLSQLAVDLMSLSAHKIYGPKGIGALYVGPRAQQRVLAQIHGGGHECGLRSGTLATHQIAGMGAAFALAAEVLEEEAVEIQRLSDLLCDRLAEIPGVCINGSPTQRIAHTLSFTFTHNDLDVAALGESLAFSSTSACNSAKNLPSHVLLALGLSPQAASQTIRLSLGRFTREQDIARAADLIRASLIEPAFWAVAQAR</sequence>
<dbReference type="EMBL" id="LJPM01000556">
    <property type="protein sequence ID" value="KPW10411.1"/>
    <property type="molecule type" value="Genomic_DNA"/>
</dbReference>
<dbReference type="PROSITE" id="PS00595">
    <property type="entry name" value="AA_TRANSFER_CLASS_5"/>
    <property type="match status" value="1"/>
</dbReference>
<dbReference type="PIRSF" id="PIRSF005572">
    <property type="entry name" value="NifS"/>
    <property type="match status" value="1"/>
</dbReference>
<evidence type="ECO:0000256" key="3">
    <source>
        <dbReference type="ARBA" id="ARBA00012239"/>
    </source>
</evidence>
<keyword evidence="7" id="KW-0663">Pyridoxal phosphate</keyword>
<evidence type="ECO:0000256" key="2">
    <source>
        <dbReference type="ARBA" id="ARBA00006490"/>
    </source>
</evidence>
<evidence type="ECO:0000256" key="8">
    <source>
        <dbReference type="ARBA" id="ARBA00023004"/>
    </source>
</evidence>
<evidence type="ECO:0000256" key="7">
    <source>
        <dbReference type="ARBA" id="ARBA00022898"/>
    </source>
</evidence>
<comment type="similarity">
    <text evidence="2">Belongs to the class-V pyridoxal-phosphate-dependent aminotransferase family. NifS/IscS subfamily.</text>
</comment>
<evidence type="ECO:0000256" key="9">
    <source>
        <dbReference type="ARBA" id="ARBA00023014"/>
    </source>
</evidence>
<dbReference type="Pfam" id="PF00266">
    <property type="entry name" value="Aminotran_5"/>
    <property type="match status" value="1"/>
</dbReference>
<keyword evidence="8" id="KW-0408">Iron</keyword>
<dbReference type="SUPFAM" id="SSF53383">
    <property type="entry name" value="PLP-dependent transferases"/>
    <property type="match status" value="1"/>
</dbReference>
<dbReference type="InterPro" id="IPR015422">
    <property type="entry name" value="PyrdxlP-dep_Trfase_small"/>
</dbReference>
<evidence type="ECO:0000313" key="13">
    <source>
        <dbReference type="EMBL" id="KPW10411.1"/>
    </source>
</evidence>
<dbReference type="PANTHER" id="PTHR11601">
    <property type="entry name" value="CYSTEINE DESULFURYLASE FAMILY MEMBER"/>
    <property type="match status" value="1"/>
</dbReference>
<dbReference type="InterPro" id="IPR016454">
    <property type="entry name" value="Cysteine_dSase"/>
</dbReference>
<protein>
    <recommendedName>
        <fullName evidence="3">cysteine desulfurase</fullName>
        <ecNumber evidence="3">2.8.1.7</ecNumber>
    </recommendedName>
</protein>
<keyword evidence="4 13" id="KW-0808">Transferase</keyword>
<accession>A0A0P9GJ67</accession>
<dbReference type="Gene3D" id="3.90.1150.10">
    <property type="entry name" value="Aspartate Aminotransferase, domain 1"/>
    <property type="match status" value="1"/>
</dbReference>
<name>A0A0P9GJ67_PSESX</name>
<dbReference type="GO" id="GO:0008483">
    <property type="term" value="F:transaminase activity"/>
    <property type="evidence" value="ECO:0007669"/>
    <property type="project" value="UniProtKB-KW"/>
</dbReference>
<dbReference type="GO" id="GO:0046872">
    <property type="term" value="F:metal ion binding"/>
    <property type="evidence" value="ECO:0007669"/>
    <property type="project" value="UniProtKB-KW"/>
</dbReference>